<feature type="compositionally biased region" description="Polar residues" evidence="13">
    <location>
        <begin position="856"/>
        <end position="872"/>
    </location>
</feature>
<dbReference type="AlphaFoldDB" id="A0A0V1KD31"/>
<feature type="compositionally biased region" description="Basic and acidic residues" evidence="13">
    <location>
        <begin position="357"/>
        <end position="371"/>
    </location>
</feature>
<evidence type="ECO:0000259" key="14">
    <source>
        <dbReference type="Pfam" id="PF18876"/>
    </source>
</evidence>
<keyword evidence="7" id="KW-0805">Transcription regulation</keyword>
<dbReference type="InterPro" id="IPR043640">
    <property type="entry name" value="AF4/FMR2_CHD"/>
</dbReference>
<feature type="region of interest" description="Disordered" evidence="13">
    <location>
        <begin position="726"/>
        <end position="763"/>
    </location>
</feature>
<keyword evidence="5" id="KW-0597">Phosphoprotein</keyword>
<reference evidence="15 16" key="1">
    <citation type="submission" date="2015-01" db="EMBL/GenBank/DDBJ databases">
        <title>Evolution of Trichinella species and genotypes.</title>
        <authorList>
            <person name="Korhonen P.K."/>
            <person name="Edoardo P."/>
            <person name="Giuseppe L.R."/>
            <person name="Gasser R.B."/>
        </authorList>
    </citation>
    <scope>NUCLEOTIDE SEQUENCE [LARGE SCALE GENOMIC DNA]</scope>
    <source>
        <strain evidence="15">ISS176</strain>
    </source>
</reference>
<feature type="compositionally biased region" description="Basic and acidic residues" evidence="13">
    <location>
        <begin position="418"/>
        <end position="428"/>
    </location>
</feature>
<sequence length="1271" mass="139877">MLVMHKCLLNSVEISSSQHMQEREALRRQAEEARRSGAAKVASKPQEHLSCAPVFDPPIRLRDNNEDSLHVRLKRSLGSFEEVSSYLFNGMKLPGVDCRPVQSRNDSSLENGIQTSQAEAKRHHACETYKNCQQHPQKHLSSSTSRGKSSMRTSPVVKSLKTSPTKNGSKHHKNDAHRANAAHHNSTSKHCTDSDPLSGCLDDLSHCPLEVATLIKKVQEMIPAPLTAISTPRQDRKCDFKKSEQQQYLNGYSCAEEQQRCNGVASNKATISATNADYYYYDQQQQQAIKATTVIDAFGKKSLSTTTSNNVELAENSLKRESSFSVLNRDLELSEDSDSDSEESDDTTSSTKLSDTVSDKVESLSESEQRRCTTTTTTSAAIAAVANTTSTITAATINNCNTGSKNMLETSPFSEAGSETKEESKEAPENPWDIDYLISKILFPKVPGSENDQLMNGGGLLSPIPNHHCNGKAMDEDYLQEEADADVKEQIDSLFEEKKKNVGKISKKSKTDTTTEKGSLMLPVATKSRKRSKAAAKVEKADELSAGEQMKVEEKFEIPVKIRRKSAKCKSNNNKLNNEELSNVKCENDHKQIPVPTTSSHINNNSSSVVMQSRMTNVVDTILKEIKLPAPLSPIRDLKRHPKENKKKKKKKKSLKCLLNLQLVRKVPTPVFEKAKQCGVDLKLETKSDNVKIKKDLLKHSKLTDHSTSKEQNCCYSDRFEAKAVEKHNHTTTTTTTTTTNNSNNNNNNNNDNNNNTGTVDDFPKIRTELDEKFIKERVKRTLECLKNGTSSSLAVDSKRDTPLTNGIVPIKNSSSTTQAKTIVGTEEAITTTATVAATTTATAQAPATVVKRPTSPVTSGTIDQSAKNQVDSPKRKATTKIEQAEMAPAKKSRTDNFMQNCLAAAPLLPFKLKYDDTVDPTKYLHEAKTVKHSADAEVSEELFTIFKKIFKSTIILFIIDFVQATDKSLRIITYLESICYFMLTGNCMLKSLSAESSRPYVMFKETGELLKNVSEKYLAQASLSTDPYVKFLAPKVEVLTLRIQAVLCRRLFELRQPQVFNNYRHINQYQQQIAKDGNRQCCSGNPYTGNGQVSEQHLAPACTGAGGGGSGAAAAAAAAAAASGASNANASGGAVVVINNTSHSCQPSPCRPPSACAHSPTPSPASSTGSAHSLPPGLVAIPQNVENLYKQQLSHLHNLMWSHHYWMLIEKKLNSQHGQFFSHVDSVCGALNFTCSIQELCVFVLTSVHWLRQFHLACQQKTFSNGFNPN</sequence>
<feature type="compositionally biased region" description="Acidic residues" evidence="13">
    <location>
        <begin position="333"/>
        <end position="346"/>
    </location>
</feature>
<feature type="region of interest" description="Disordered" evidence="13">
    <location>
        <begin position="399"/>
        <end position="428"/>
    </location>
</feature>
<dbReference type="InterPro" id="IPR007797">
    <property type="entry name" value="AF4/FMR2"/>
</dbReference>
<feature type="region of interest" description="Disordered" evidence="13">
    <location>
        <begin position="332"/>
        <end position="377"/>
    </location>
</feature>
<feature type="region of interest" description="Disordered" evidence="13">
    <location>
        <begin position="102"/>
        <end position="192"/>
    </location>
</feature>
<feature type="compositionally biased region" description="Low complexity" evidence="13">
    <location>
        <begin position="731"/>
        <end position="759"/>
    </location>
</feature>
<feature type="region of interest" description="Disordered" evidence="13">
    <location>
        <begin position="848"/>
        <end position="890"/>
    </location>
</feature>
<feature type="region of interest" description="Disordered" evidence="13">
    <location>
        <begin position="634"/>
        <end position="653"/>
    </location>
</feature>
<dbReference type="PANTHER" id="PTHR10528:SF17">
    <property type="entry name" value="AF4_FMR2 FAMILY MEMBER LILLI"/>
    <property type="match status" value="1"/>
</dbReference>
<feature type="compositionally biased region" description="Low complexity" evidence="13">
    <location>
        <begin position="347"/>
        <end position="356"/>
    </location>
</feature>
<evidence type="ECO:0000256" key="8">
    <source>
        <dbReference type="ARBA" id="ARBA00023125"/>
    </source>
</evidence>
<comment type="similarity">
    <text evidence="2">Belongs to the AF4 family.</text>
</comment>
<evidence type="ECO:0000313" key="15">
    <source>
        <dbReference type="EMBL" id="KRZ45199.1"/>
    </source>
</evidence>
<evidence type="ECO:0000256" key="6">
    <source>
        <dbReference type="ARBA" id="ARBA00022788"/>
    </source>
</evidence>
<feature type="compositionally biased region" description="Polar residues" evidence="13">
    <location>
        <begin position="102"/>
        <end position="118"/>
    </location>
</feature>
<keyword evidence="8" id="KW-0238">DNA-binding</keyword>
<evidence type="ECO:0000256" key="10">
    <source>
        <dbReference type="ARBA" id="ARBA00023242"/>
    </source>
</evidence>
<accession>A0A0V1KD31</accession>
<feature type="domain" description="AF4/FMR2 C-terminal homology" evidence="14">
    <location>
        <begin position="966"/>
        <end position="1122"/>
    </location>
</feature>
<dbReference type="GO" id="GO:0010468">
    <property type="term" value="P:regulation of gene expression"/>
    <property type="evidence" value="ECO:0007669"/>
    <property type="project" value="InterPro"/>
</dbReference>
<gene>
    <name evidence="15" type="primary">AFF3</name>
    <name evidence="15" type="ORF">T4C_9107</name>
</gene>
<comment type="subcellular location">
    <subcellularLocation>
        <location evidence="1">Nucleus</location>
    </subcellularLocation>
</comment>
<keyword evidence="10" id="KW-0539">Nucleus</keyword>
<feature type="compositionally biased region" description="Low complexity" evidence="13">
    <location>
        <begin position="141"/>
        <end position="154"/>
    </location>
</feature>
<evidence type="ECO:0000256" key="2">
    <source>
        <dbReference type="ARBA" id="ARBA00007354"/>
    </source>
</evidence>
<keyword evidence="4" id="KW-0217">Developmental protein</keyword>
<name>A0A0V1KD31_TRIPS</name>
<evidence type="ECO:0000256" key="7">
    <source>
        <dbReference type="ARBA" id="ARBA00023015"/>
    </source>
</evidence>
<dbReference type="Proteomes" id="UP000054826">
    <property type="component" value="Unassembled WGS sequence"/>
</dbReference>
<comment type="caution">
    <text evidence="15">The sequence shown here is derived from an EMBL/GenBank/DDBJ whole genome shotgun (WGS) entry which is preliminary data.</text>
</comment>
<keyword evidence="6" id="KW-0562">Pair-rule protein</keyword>
<dbReference type="GO" id="GO:0003677">
    <property type="term" value="F:DNA binding"/>
    <property type="evidence" value="ECO:0007669"/>
    <property type="project" value="UniProtKB-KW"/>
</dbReference>
<evidence type="ECO:0000256" key="11">
    <source>
        <dbReference type="ARBA" id="ARBA00024653"/>
    </source>
</evidence>
<evidence type="ECO:0000256" key="1">
    <source>
        <dbReference type="ARBA" id="ARBA00004123"/>
    </source>
</evidence>
<evidence type="ECO:0000256" key="3">
    <source>
        <dbReference type="ARBA" id="ARBA00021888"/>
    </source>
</evidence>
<evidence type="ECO:0000256" key="12">
    <source>
        <dbReference type="ARBA" id="ARBA00032149"/>
    </source>
</evidence>
<dbReference type="Pfam" id="PF18876">
    <property type="entry name" value="AFF4_CHD"/>
    <property type="match status" value="2"/>
</dbReference>
<evidence type="ECO:0000256" key="4">
    <source>
        <dbReference type="ARBA" id="ARBA00022473"/>
    </source>
</evidence>
<feature type="domain" description="AF4/FMR2 C-terminal homology" evidence="14">
    <location>
        <begin position="1144"/>
        <end position="1254"/>
    </location>
</feature>
<protein>
    <recommendedName>
        <fullName evidence="3">AF4/FMR2 family member lilli</fullName>
    </recommendedName>
    <alternativeName>
        <fullName evidence="12">Protein lilliputian</fullName>
    </alternativeName>
</protein>
<proteinExistence type="inferred from homology"/>
<dbReference type="EMBL" id="JYDV01000003">
    <property type="protein sequence ID" value="KRZ45199.1"/>
    <property type="molecule type" value="Genomic_DNA"/>
</dbReference>
<comment type="function">
    <text evidence="11">Has a role in transcriptional regulation. Acts in parallel with the Ras/MAPK and the PI3K/PKB pathways in the control of cell identity and cellular growth. Essential for regulation of the cytoskeleton and cell growth but not for cell proliferation or growth rate. Required specifically for the microtubule-based basal transport of lipid droplets. Plays a partially redundant function downstream of Raf in cell fate specification in the developing eye. Pair-rule protein that regulates embryonic cellularization, gastrulation and segmentation.</text>
</comment>
<keyword evidence="9" id="KW-0804">Transcription</keyword>
<evidence type="ECO:0000313" key="16">
    <source>
        <dbReference type="Proteomes" id="UP000054826"/>
    </source>
</evidence>
<evidence type="ECO:0000256" key="13">
    <source>
        <dbReference type="SAM" id="MobiDB-lite"/>
    </source>
</evidence>
<feature type="compositionally biased region" description="Basic residues" evidence="13">
    <location>
        <begin position="638"/>
        <end position="653"/>
    </location>
</feature>
<dbReference type="Gene3D" id="6.10.250.2670">
    <property type="match status" value="1"/>
</dbReference>
<evidence type="ECO:0000256" key="5">
    <source>
        <dbReference type="ARBA" id="ARBA00022553"/>
    </source>
</evidence>
<dbReference type="GO" id="GO:0032783">
    <property type="term" value="C:super elongation complex"/>
    <property type="evidence" value="ECO:0007669"/>
    <property type="project" value="TreeGrafter"/>
</dbReference>
<evidence type="ECO:0000256" key="9">
    <source>
        <dbReference type="ARBA" id="ARBA00023163"/>
    </source>
</evidence>
<dbReference type="GO" id="GO:0007366">
    <property type="term" value="P:periodic partitioning by pair rule gene"/>
    <property type="evidence" value="ECO:0007669"/>
    <property type="project" value="UniProtKB-KW"/>
</dbReference>
<organism evidence="15 16">
    <name type="scientific">Trichinella pseudospiralis</name>
    <name type="common">Parasitic roundworm</name>
    <dbReference type="NCBI Taxonomy" id="6337"/>
    <lineage>
        <taxon>Eukaryota</taxon>
        <taxon>Metazoa</taxon>
        <taxon>Ecdysozoa</taxon>
        <taxon>Nematoda</taxon>
        <taxon>Enoplea</taxon>
        <taxon>Dorylaimia</taxon>
        <taxon>Trichinellida</taxon>
        <taxon>Trichinellidae</taxon>
        <taxon>Trichinella</taxon>
    </lineage>
</organism>
<dbReference type="PANTHER" id="PTHR10528">
    <property type="entry name" value="AF4/FMR2 FAMILY MEMBER"/>
    <property type="match status" value="1"/>
</dbReference>
<feature type="compositionally biased region" description="Polar residues" evidence="13">
    <location>
        <begin position="403"/>
        <end position="413"/>
    </location>
</feature>